<name>A0A371CT48_9APHY</name>
<dbReference type="Proteomes" id="UP000256964">
    <property type="component" value="Unassembled WGS sequence"/>
</dbReference>
<dbReference type="OrthoDB" id="2748248at2759"/>
<evidence type="ECO:0000256" key="1">
    <source>
        <dbReference type="SAM" id="Coils"/>
    </source>
</evidence>
<feature type="coiled-coil region" evidence="1">
    <location>
        <begin position="15"/>
        <end position="42"/>
    </location>
</feature>
<dbReference type="AlphaFoldDB" id="A0A371CT48"/>
<protein>
    <submittedName>
        <fullName evidence="2">Uncharacterized protein</fullName>
    </submittedName>
</protein>
<keyword evidence="3" id="KW-1185">Reference proteome</keyword>
<evidence type="ECO:0000313" key="2">
    <source>
        <dbReference type="EMBL" id="RDX43474.1"/>
    </source>
</evidence>
<reference evidence="2 3" key="1">
    <citation type="journal article" date="2018" name="Biotechnol. Biofuels">
        <title>Integrative visual omics of the white-rot fungus Polyporus brumalis exposes the biotechnological potential of its oxidative enzymes for delignifying raw plant biomass.</title>
        <authorList>
            <person name="Miyauchi S."/>
            <person name="Rancon A."/>
            <person name="Drula E."/>
            <person name="Hage H."/>
            <person name="Chaduli D."/>
            <person name="Favel A."/>
            <person name="Grisel S."/>
            <person name="Henrissat B."/>
            <person name="Herpoel-Gimbert I."/>
            <person name="Ruiz-Duenas F.J."/>
            <person name="Chevret D."/>
            <person name="Hainaut M."/>
            <person name="Lin J."/>
            <person name="Wang M."/>
            <person name="Pangilinan J."/>
            <person name="Lipzen A."/>
            <person name="Lesage-Meessen L."/>
            <person name="Navarro D."/>
            <person name="Riley R."/>
            <person name="Grigoriev I.V."/>
            <person name="Zhou S."/>
            <person name="Raouche S."/>
            <person name="Rosso M.N."/>
        </authorList>
    </citation>
    <scope>NUCLEOTIDE SEQUENCE [LARGE SCALE GENOMIC DNA]</scope>
    <source>
        <strain evidence="2 3">BRFM 1820</strain>
    </source>
</reference>
<accession>A0A371CT48</accession>
<organism evidence="2 3">
    <name type="scientific">Lentinus brumalis</name>
    <dbReference type="NCBI Taxonomy" id="2498619"/>
    <lineage>
        <taxon>Eukaryota</taxon>
        <taxon>Fungi</taxon>
        <taxon>Dikarya</taxon>
        <taxon>Basidiomycota</taxon>
        <taxon>Agaricomycotina</taxon>
        <taxon>Agaricomycetes</taxon>
        <taxon>Polyporales</taxon>
        <taxon>Polyporaceae</taxon>
        <taxon>Lentinus</taxon>
    </lineage>
</organism>
<sequence>MAGTIYQGLRSAELQAMAEKTMQEYQDQMMELRRRIADAGSVYNSGAAINEKPRLEGFLQIFCYVTPSYVDFMAPIRLTHVCRAWRTLIHRSPVFWMDKLDPVPDSEVKASFTSLPIVLAAFEKSQPALSLRFSLHWAFLPTLATIPSHVSPISTLWLRLVCSRSNDTLCGLFL</sequence>
<evidence type="ECO:0000313" key="3">
    <source>
        <dbReference type="Proteomes" id="UP000256964"/>
    </source>
</evidence>
<dbReference type="EMBL" id="KZ857464">
    <property type="protein sequence ID" value="RDX43474.1"/>
    <property type="molecule type" value="Genomic_DNA"/>
</dbReference>
<proteinExistence type="predicted"/>
<gene>
    <name evidence="2" type="ORF">OH76DRAFT_1487852</name>
</gene>
<keyword evidence="1" id="KW-0175">Coiled coil</keyword>